<feature type="region of interest" description="Disordered" evidence="1">
    <location>
        <begin position="1"/>
        <end position="58"/>
    </location>
</feature>
<evidence type="ECO:0000313" key="3">
    <source>
        <dbReference type="Proteomes" id="UP000799429"/>
    </source>
</evidence>
<organism evidence="2 3">
    <name type="scientific">Patellaria atrata CBS 101060</name>
    <dbReference type="NCBI Taxonomy" id="1346257"/>
    <lineage>
        <taxon>Eukaryota</taxon>
        <taxon>Fungi</taxon>
        <taxon>Dikarya</taxon>
        <taxon>Ascomycota</taxon>
        <taxon>Pezizomycotina</taxon>
        <taxon>Dothideomycetes</taxon>
        <taxon>Dothideomycetes incertae sedis</taxon>
        <taxon>Patellariales</taxon>
        <taxon>Patellariaceae</taxon>
        <taxon>Patellaria</taxon>
    </lineage>
</organism>
<reference evidence="2" key="1">
    <citation type="journal article" date="2020" name="Stud. Mycol.">
        <title>101 Dothideomycetes genomes: a test case for predicting lifestyles and emergence of pathogens.</title>
        <authorList>
            <person name="Haridas S."/>
            <person name="Albert R."/>
            <person name="Binder M."/>
            <person name="Bloem J."/>
            <person name="Labutti K."/>
            <person name="Salamov A."/>
            <person name="Andreopoulos B."/>
            <person name="Baker S."/>
            <person name="Barry K."/>
            <person name="Bills G."/>
            <person name="Bluhm B."/>
            <person name="Cannon C."/>
            <person name="Castanera R."/>
            <person name="Culley D."/>
            <person name="Daum C."/>
            <person name="Ezra D."/>
            <person name="Gonzalez J."/>
            <person name="Henrissat B."/>
            <person name="Kuo A."/>
            <person name="Liang C."/>
            <person name="Lipzen A."/>
            <person name="Lutzoni F."/>
            <person name="Magnuson J."/>
            <person name="Mondo S."/>
            <person name="Nolan M."/>
            <person name="Ohm R."/>
            <person name="Pangilinan J."/>
            <person name="Park H.-J."/>
            <person name="Ramirez L."/>
            <person name="Alfaro M."/>
            <person name="Sun H."/>
            <person name="Tritt A."/>
            <person name="Yoshinaga Y."/>
            <person name="Zwiers L.-H."/>
            <person name="Turgeon B."/>
            <person name="Goodwin S."/>
            <person name="Spatafora J."/>
            <person name="Crous P."/>
            <person name="Grigoriev I."/>
        </authorList>
    </citation>
    <scope>NUCLEOTIDE SEQUENCE</scope>
    <source>
        <strain evidence="2">CBS 101060</strain>
    </source>
</reference>
<dbReference type="Proteomes" id="UP000799429">
    <property type="component" value="Unassembled WGS sequence"/>
</dbReference>
<dbReference type="AlphaFoldDB" id="A0A9P4S583"/>
<protein>
    <submittedName>
        <fullName evidence="2">Uncharacterized protein</fullName>
    </submittedName>
</protein>
<feature type="compositionally biased region" description="Basic residues" evidence="1">
    <location>
        <begin position="45"/>
        <end position="58"/>
    </location>
</feature>
<feature type="compositionally biased region" description="Polar residues" evidence="1">
    <location>
        <begin position="1"/>
        <end position="20"/>
    </location>
</feature>
<evidence type="ECO:0000313" key="2">
    <source>
        <dbReference type="EMBL" id="KAF2836432.1"/>
    </source>
</evidence>
<name>A0A9P4S583_9PEZI</name>
<comment type="caution">
    <text evidence="2">The sequence shown here is derived from an EMBL/GenBank/DDBJ whole genome shotgun (WGS) entry which is preliminary data.</text>
</comment>
<keyword evidence="3" id="KW-1185">Reference proteome</keyword>
<proteinExistence type="predicted"/>
<dbReference type="EMBL" id="MU006103">
    <property type="protein sequence ID" value="KAF2836432.1"/>
    <property type="molecule type" value="Genomic_DNA"/>
</dbReference>
<sequence>MYPYSTYNHNFPETPTSGRTYHSPPSALPKFPLTLHYPNPFSSQTRHKPHPHRKPKVL</sequence>
<accession>A0A9P4S583</accession>
<gene>
    <name evidence="2" type="ORF">M501DRAFT_996602</name>
</gene>
<evidence type="ECO:0000256" key="1">
    <source>
        <dbReference type="SAM" id="MobiDB-lite"/>
    </source>
</evidence>